<dbReference type="InterPro" id="IPR036291">
    <property type="entry name" value="NAD(P)-bd_dom_sf"/>
</dbReference>
<dbReference type="PANTHER" id="PTHR42760:SF40">
    <property type="entry name" value="3-OXOACYL-[ACYL-CARRIER-PROTEIN] REDUCTASE, CHLOROPLASTIC"/>
    <property type="match status" value="1"/>
</dbReference>
<dbReference type="SMART" id="SM00822">
    <property type="entry name" value="PKS_KR"/>
    <property type="match status" value="1"/>
</dbReference>
<evidence type="ECO:0000259" key="3">
    <source>
        <dbReference type="SMART" id="SM00822"/>
    </source>
</evidence>
<evidence type="ECO:0000256" key="2">
    <source>
        <dbReference type="ARBA" id="ARBA00023002"/>
    </source>
</evidence>
<protein>
    <submittedName>
        <fullName evidence="4">3-oxoacyl-[acyl-carrier protein] reductase</fullName>
    </submittedName>
</protein>
<dbReference type="PANTHER" id="PTHR42760">
    <property type="entry name" value="SHORT-CHAIN DEHYDROGENASES/REDUCTASES FAMILY MEMBER"/>
    <property type="match status" value="1"/>
</dbReference>
<reference evidence="4 5" key="1">
    <citation type="submission" date="2016-10" db="EMBL/GenBank/DDBJ databases">
        <authorList>
            <person name="de Groot N.N."/>
        </authorList>
    </citation>
    <scope>NUCLEOTIDE SEQUENCE [LARGE SCALE GENOMIC DNA]</scope>
    <source>
        <strain evidence="4 5">CPCC 202699</strain>
    </source>
</reference>
<gene>
    <name evidence="4" type="ORF">SAMN05421504_101753</name>
</gene>
<dbReference type="GO" id="GO:0030497">
    <property type="term" value="P:fatty acid elongation"/>
    <property type="evidence" value="ECO:0007669"/>
    <property type="project" value="TreeGrafter"/>
</dbReference>
<name>A0A1H2U123_9PSEU</name>
<dbReference type="PRINTS" id="PR00080">
    <property type="entry name" value="SDRFAMILY"/>
</dbReference>
<evidence type="ECO:0000313" key="5">
    <source>
        <dbReference type="Proteomes" id="UP000199515"/>
    </source>
</evidence>
<dbReference type="FunFam" id="3.40.50.720:FF:000173">
    <property type="entry name" value="3-oxoacyl-[acyl-carrier protein] reductase"/>
    <property type="match status" value="1"/>
</dbReference>
<dbReference type="InterPro" id="IPR002347">
    <property type="entry name" value="SDR_fam"/>
</dbReference>
<dbReference type="PRINTS" id="PR00081">
    <property type="entry name" value="GDHRDH"/>
</dbReference>
<dbReference type="Pfam" id="PF13561">
    <property type="entry name" value="adh_short_C2"/>
    <property type="match status" value="1"/>
</dbReference>
<dbReference type="RefSeq" id="WP_091286553.1">
    <property type="nucleotide sequence ID" value="NZ_FNON01000001.1"/>
</dbReference>
<organism evidence="4 5">
    <name type="scientific">Amycolatopsis xylanica</name>
    <dbReference type="NCBI Taxonomy" id="589385"/>
    <lineage>
        <taxon>Bacteria</taxon>
        <taxon>Bacillati</taxon>
        <taxon>Actinomycetota</taxon>
        <taxon>Actinomycetes</taxon>
        <taxon>Pseudonocardiales</taxon>
        <taxon>Pseudonocardiaceae</taxon>
        <taxon>Amycolatopsis</taxon>
    </lineage>
</organism>
<dbReference type="AlphaFoldDB" id="A0A1H2U123"/>
<dbReference type="EMBL" id="FNON01000001">
    <property type="protein sequence ID" value="SDW49886.1"/>
    <property type="molecule type" value="Genomic_DNA"/>
</dbReference>
<sequence>MTPLDGRVAIVTGAAGAIGAATARRLALHGGAVVLADLDHEAAQRVADTITADGGRALAVACDVTDPDQVSAATRTAAETFGGVHVLVNNAAIAKDAPLFAMSAGDWDAVFAVTLRGAFLFSRAVHKHMARARWGRILNVSSLSARGHYGQANYVAAKAGLEGLTRALAIDLGPSGITVNAVAPGFISTPMTQAAVRDFAATEAAIAASTPVRRTGRPDDVAATLVFLAGDDAAFITGQTIHVDGGLSPATRPPAL</sequence>
<evidence type="ECO:0000313" key="4">
    <source>
        <dbReference type="EMBL" id="SDW49886.1"/>
    </source>
</evidence>
<dbReference type="GO" id="GO:0016616">
    <property type="term" value="F:oxidoreductase activity, acting on the CH-OH group of donors, NAD or NADP as acceptor"/>
    <property type="evidence" value="ECO:0007669"/>
    <property type="project" value="TreeGrafter"/>
</dbReference>
<dbReference type="STRING" id="589385.SAMN05421504_101753"/>
<dbReference type="Proteomes" id="UP000199515">
    <property type="component" value="Unassembled WGS sequence"/>
</dbReference>
<dbReference type="SUPFAM" id="SSF51735">
    <property type="entry name" value="NAD(P)-binding Rossmann-fold domains"/>
    <property type="match status" value="1"/>
</dbReference>
<evidence type="ECO:0000256" key="1">
    <source>
        <dbReference type="ARBA" id="ARBA00006484"/>
    </source>
</evidence>
<dbReference type="InterPro" id="IPR057326">
    <property type="entry name" value="KR_dom"/>
</dbReference>
<dbReference type="InterPro" id="IPR020904">
    <property type="entry name" value="Sc_DH/Rdtase_CS"/>
</dbReference>
<keyword evidence="5" id="KW-1185">Reference proteome</keyword>
<proteinExistence type="inferred from homology"/>
<dbReference type="PROSITE" id="PS00061">
    <property type="entry name" value="ADH_SHORT"/>
    <property type="match status" value="1"/>
</dbReference>
<accession>A0A1H2U123</accession>
<dbReference type="Gene3D" id="3.40.50.720">
    <property type="entry name" value="NAD(P)-binding Rossmann-like Domain"/>
    <property type="match status" value="1"/>
</dbReference>
<keyword evidence="2" id="KW-0560">Oxidoreductase</keyword>
<dbReference type="OrthoDB" id="9804774at2"/>
<dbReference type="NCBIfam" id="NF005559">
    <property type="entry name" value="PRK07231.1"/>
    <property type="match status" value="1"/>
</dbReference>
<feature type="domain" description="Ketoreductase" evidence="3">
    <location>
        <begin position="7"/>
        <end position="185"/>
    </location>
</feature>
<dbReference type="NCBIfam" id="NF009466">
    <property type="entry name" value="PRK12826.1-2"/>
    <property type="match status" value="1"/>
</dbReference>
<comment type="similarity">
    <text evidence="1">Belongs to the short-chain dehydrogenases/reductases (SDR) family.</text>
</comment>